<protein>
    <recommendedName>
        <fullName evidence="5">Yeast cell wall synthesis Kre9/Knh1-like N-terminal domain-containing protein</fullName>
    </recommendedName>
</protein>
<dbReference type="OMA" id="NQTMSSA"/>
<proteinExistence type="predicted"/>
<keyword evidence="3" id="KW-0812">Transmembrane</keyword>
<dbReference type="Proteomes" id="UP000016931">
    <property type="component" value="Unassembled WGS sequence"/>
</dbReference>
<dbReference type="InterPro" id="IPR018466">
    <property type="entry name" value="Kre9/Knh1-like_N"/>
</dbReference>
<dbReference type="EMBL" id="KB456260">
    <property type="protein sequence ID" value="EMF17644.1"/>
    <property type="molecule type" value="Genomic_DNA"/>
</dbReference>
<dbReference type="HOGENOM" id="CLU_065618_3_0_1"/>
<name>N1QNU8_SPHMS</name>
<feature type="region of interest" description="Disordered" evidence="2">
    <location>
        <begin position="113"/>
        <end position="141"/>
    </location>
</feature>
<dbReference type="Pfam" id="PF10342">
    <property type="entry name" value="Kre9_KNH"/>
    <property type="match status" value="1"/>
</dbReference>
<feature type="domain" description="Yeast cell wall synthesis Kre9/Knh1-like N-terminal" evidence="5">
    <location>
        <begin position="32"/>
        <end position="108"/>
    </location>
</feature>
<evidence type="ECO:0000259" key="5">
    <source>
        <dbReference type="Pfam" id="PF10342"/>
    </source>
</evidence>
<feature type="signal peptide" evidence="4">
    <location>
        <begin position="1"/>
        <end position="17"/>
    </location>
</feature>
<keyword evidence="7" id="KW-1185">Reference proteome</keyword>
<accession>N1QNU8</accession>
<feature type="chain" id="PRO_5004111054" description="Yeast cell wall synthesis Kre9/Knh1-like N-terminal domain-containing protein" evidence="4">
    <location>
        <begin position="18"/>
        <end position="244"/>
    </location>
</feature>
<feature type="transmembrane region" description="Helical" evidence="3">
    <location>
        <begin position="224"/>
        <end position="243"/>
    </location>
</feature>
<organism evidence="6 7">
    <name type="scientific">Sphaerulina musiva (strain SO2202)</name>
    <name type="common">Poplar stem canker fungus</name>
    <name type="synonym">Septoria musiva</name>
    <dbReference type="NCBI Taxonomy" id="692275"/>
    <lineage>
        <taxon>Eukaryota</taxon>
        <taxon>Fungi</taxon>
        <taxon>Dikarya</taxon>
        <taxon>Ascomycota</taxon>
        <taxon>Pezizomycotina</taxon>
        <taxon>Dothideomycetes</taxon>
        <taxon>Dothideomycetidae</taxon>
        <taxon>Mycosphaerellales</taxon>
        <taxon>Mycosphaerellaceae</taxon>
        <taxon>Sphaerulina</taxon>
    </lineage>
</organism>
<sequence>MFVKSILVGALAALAAAQSSVISFTNSLPSPAEAGKPFTLTYTTTGSGPVSIILRKGNPNDLQTVATLTSDATGGSYQWTPATDLASGTDYALQIQQGSEINYLGPFPLTGGSASGGGSSSSSSMSTPMAPPSYGPMTTMTSSTEMTSMMMTSTAASNSTSSFTTTAMMPVGTGNATMTRNATMSMATLTKSAGPHATNGGGAGYQGTSTGPNAAQSTGGASTLMVGGSAIAIVFGAVAAVVMG</sequence>
<dbReference type="eggNOG" id="ENOG502SB54">
    <property type="taxonomic scope" value="Eukaryota"/>
</dbReference>
<feature type="region of interest" description="Disordered" evidence="2">
    <location>
        <begin position="195"/>
        <end position="219"/>
    </location>
</feature>
<dbReference type="OrthoDB" id="5589325at2759"/>
<gene>
    <name evidence="6" type="ORF">SEPMUDRAFT_153536</name>
</gene>
<evidence type="ECO:0000313" key="6">
    <source>
        <dbReference type="EMBL" id="EMF17644.1"/>
    </source>
</evidence>
<dbReference type="PANTHER" id="PTHR40633">
    <property type="entry name" value="MATRIX PROTEIN, PUTATIVE (AFU_ORTHOLOGUE AFUA_8G05410)-RELATED"/>
    <property type="match status" value="1"/>
</dbReference>
<keyword evidence="3" id="KW-1133">Transmembrane helix</keyword>
<dbReference type="InterPro" id="IPR052982">
    <property type="entry name" value="SRP1/TIP1-like"/>
</dbReference>
<dbReference type="AlphaFoldDB" id="N1QNU8"/>
<evidence type="ECO:0000256" key="4">
    <source>
        <dbReference type="SAM" id="SignalP"/>
    </source>
</evidence>
<keyword evidence="1 4" id="KW-0732">Signal</keyword>
<dbReference type="STRING" id="692275.N1QNU8"/>
<evidence type="ECO:0000313" key="7">
    <source>
        <dbReference type="Proteomes" id="UP000016931"/>
    </source>
</evidence>
<evidence type="ECO:0000256" key="3">
    <source>
        <dbReference type="SAM" id="Phobius"/>
    </source>
</evidence>
<dbReference type="GeneID" id="27904650"/>
<keyword evidence="3" id="KW-0472">Membrane</keyword>
<dbReference type="RefSeq" id="XP_016765765.1">
    <property type="nucleotide sequence ID" value="XM_016907513.1"/>
</dbReference>
<dbReference type="PANTHER" id="PTHR40633:SF1">
    <property type="entry name" value="GPI ANCHORED SERINE-THREONINE RICH PROTEIN (AFU_ORTHOLOGUE AFUA_1G03630)"/>
    <property type="match status" value="1"/>
</dbReference>
<reference evidence="6 7" key="1">
    <citation type="journal article" date="2012" name="PLoS Pathog.">
        <title>Diverse lifestyles and strategies of plant pathogenesis encoded in the genomes of eighteen Dothideomycetes fungi.</title>
        <authorList>
            <person name="Ohm R.A."/>
            <person name="Feau N."/>
            <person name="Henrissat B."/>
            <person name="Schoch C.L."/>
            <person name="Horwitz B.A."/>
            <person name="Barry K.W."/>
            <person name="Condon B.J."/>
            <person name="Copeland A.C."/>
            <person name="Dhillon B."/>
            <person name="Glaser F."/>
            <person name="Hesse C.N."/>
            <person name="Kosti I."/>
            <person name="LaButti K."/>
            <person name="Lindquist E.A."/>
            <person name="Lucas S."/>
            <person name="Salamov A.A."/>
            <person name="Bradshaw R.E."/>
            <person name="Ciuffetti L."/>
            <person name="Hamelin R.C."/>
            <person name="Kema G.H.J."/>
            <person name="Lawrence C."/>
            <person name="Scott J.A."/>
            <person name="Spatafora J.W."/>
            <person name="Turgeon B.G."/>
            <person name="de Wit P.J.G.M."/>
            <person name="Zhong S."/>
            <person name="Goodwin S.B."/>
            <person name="Grigoriev I.V."/>
        </authorList>
    </citation>
    <scope>NUCLEOTIDE SEQUENCE [LARGE SCALE GENOMIC DNA]</scope>
    <source>
        <strain evidence="6 7">SO2202</strain>
    </source>
</reference>
<evidence type="ECO:0000256" key="1">
    <source>
        <dbReference type="ARBA" id="ARBA00022729"/>
    </source>
</evidence>
<evidence type="ECO:0000256" key="2">
    <source>
        <dbReference type="SAM" id="MobiDB-lite"/>
    </source>
</evidence>